<evidence type="ECO:0000313" key="1">
    <source>
        <dbReference type="EMBL" id="CEK79459.1"/>
    </source>
</evidence>
<sequence length="63" mass="7137">TKHELHSSLGKNAVVKARSGFEPSTHKTRVHCGITIKERMFRAGDRMNICSHLPSYREDNTVT</sequence>
<dbReference type="EMBL" id="HACG01032594">
    <property type="protein sequence ID" value="CEK79459.1"/>
    <property type="molecule type" value="Transcribed_RNA"/>
</dbReference>
<organism evidence="1">
    <name type="scientific">Arion vulgaris</name>
    <dbReference type="NCBI Taxonomy" id="1028688"/>
    <lineage>
        <taxon>Eukaryota</taxon>
        <taxon>Metazoa</taxon>
        <taxon>Spiralia</taxon>
        <taxon>Lophotrochozoa</taxon>
        <taxon>Mollusca</taxon>
        <taxon>Gastropoda</taxon>
        <taxon>Heterobranchia</taxon>
        <taxon>Euthyneura</taxon>
        <taxon>Panpulmonata</taxon>
        <taxon>Eupulmonata</taxon>
        <taxon>Stylommatophora</taxon>
        <taxon>Helicina</taxon>
        <taxon>Arionoidea</taxon>
        <taxon>Arionidae</taxon>
        <taxon>Arion</taxon>
    </lineage>
</organism>
<proteinExistence type="predicted"/>
<gene>
    <name evidence="1" type="primary">ORF115585</name>
</gene>
<protein>
    <submittedName>
        <fullName evidence="1">Uncharacterized protein</fullName>
    </submittedName>
</protein>
<name>A0A0B7AEQ9_9EUPU</name>
<reference evidence="1" key="1">
    <citation type="submission" date="2014-12" db="EMBL/GenBank/DDBJ databases">
        <title>Insight into the proteome of Arion vulgaris.</title>
        <authorList>
            <person name="Aradska J."/>
            <person name="Bulat T."/>
            <person name="Smidak R."/>
            <person name="Sarate P."/>
            <person name="Gangsoo J."/>
            <person name="Sialana F."/>
            <person name="Bilban M."/>
            <person name="Lubec G."/>
        </authorList>
    </citation>
    <scope>NUCLEOTIDE SEQUENCE</scope>
    <source>
        <tissue evidence="1">Skin</tissue>
    </source>
</reference>
<dbReference type="AlphaFoldDB" id="A0A0B7AEQ9"/>
<accession>A0A0B7AEQ9</accession>
<feature type="non-terminal residue" evidence="1">
    <location>
        <position position="1"/>
    </location>
</feature>